<evidence type="ECO:0000256" key="5">
    <source>
        <dbReference type="RuleBase" id="RU365068"/>
    </source>
</evidence>
<accession>A0ABY9DV59</accession>
<evidence type="ECO:0000313" key="9">
    <source>
        <dbReference type="Proteomes" id="UP001227230"/>
    </source>
</evidence>
<feature type="domain" description="Helicase C-terminal" evidence="7">
    <location>
        <begin position="330"/>
        <end position="409"/>
    </location>
</feature>
<dbReference type="InterPro" id="IPR027417">
    <property type="entry name" value="P-loop_NTPase"/>
</dbReference>
<keyword evidence="6" id="KW-1133">Transmembrane helix</keyword>
<feature type="transmembrane region" description="Helical" evidence="6">
    <location>
        <begin position="224"/>
        <end position="248"/>
    </location>
</feature>
<dbReference type="EC" id="3.6.4.13" evidence="5"/>
<evidence type="ECO:0000256" key="4">
    <source>
        <dbReference type="ARBA" id="ARBA00022884"/>
    </source>
</evidence>
<sequence length="454" mass="49595">MGTKFSCNVYFSRPCVASSMGIITKSAMVVALATVDDAGTIHSSNSAVPSASGGDPVHSSSANYFFCSLLVQRVHVPLFNVCSVVHRFGKPQTCKHVIKSCHMEGGFEMRMGCLRDVNVISGLPAAISAGRLDIQDDERHVTRYAFPTWQDVLAVDSKSIENAIRRGSLAVTEVSCIKKMLNCLLGRKCKLCLGYLCDLTVDEIKTELSHFKGIGLKTETRKPALATAMFSAVSFMLGAITSVVSGFLGMKMATYANINAPEQEAENESAGGQRVGLEEVFIDEDLARLSFQTTPVYVNVDDGRTKVTNKGLQRGYCVVPSAKESVLLFSFLKKNLSKKVMVFFSSCNSVKCHSELLGHIQVDCLDIHGKQKQQKQTSTFFDFCKVEKGILLCTDVAAHGLDILDVDWMCQKVSKVKSGRGTHSCMACMVTSGPHATYCFITFDFENDFPNPIL</sequence>
<dbReference type="EMBL" id="CP126665">
    <property type="protein sequence ID" value="WKA11618.1"/>
    <property type="molecule type" value="Genomic_DNA"/>
</dbReference>
<keyword evidence="5" id="KW-0347">Helicase</keyword>
<dbReference type="SUPFAM" id="SSF48150">
    <property type="entry name" value="DNA-glycosylase"/>
    <property type="match status" value="1"/>
</dbReference>
<dbReference type="InterPro" id="IPR023393">
    <property type="entry name" value="START-like_dom_sf"/>
</dbReference>
<dbReference type="InterPro" id="IPR001650">
    <property type="entry name" value="Helicase_C-like"/>
</dbReference>
<evidence type="ECO:0000256" key="2">
    <source>
        <dbReference type="ARBA" id="ARBA00022801"/>
    </source>
</evidence>
<dbReference type="SUPFAM" id="SSF55961">
    <property type="entry name" value="Bet v1-like"/>
    <property type="match status" value="1"/>
</dbReference>
<keyword evidence="1 5" id="KW-0547">Nucleotide-binding</keyword>
<dbReference type="InterPro" id="IPR011257">
    <property type="entry name" value="DNA_glycosylase"/>
</dbReference>
<dbReference type="SUPFAM" id="SSF52540">
    <property type="entry name" value="P-loop containing nucleoside triphosphate hydrolases"/>
    <property type="match status" value="1"/>
</dbReference>
<evidence type="ECO:0000256" key="3">
    <source>
        <dbReference type="ARBA" id="ARBA00022840"/>
    </source>
</evidence>
<keyword evidence="6" id="KW-0472">Membrane</keyword>
<gene>
    <name evidence="8" type="ORF">VitviT2T_029099</name>
</gene>
<comment type="catalytic activity">
    <reaction evidence="5">
        <text>ATP + H2O = ADP + phosphate + H(+)</text>
        <dbReference type="Rhea" id="RHEA:13065"/>
        <dbReference type="ChEBI" id="CHEBI:15377"/>
        <dbReference type="ChEBI" id="CHEBI:15378"/>
        <dbReference type="ChEBI" id="CHEBI:30616"/>
        <dbReference type="ChEBI" id="CHEBI:43474"/>
        <dbReference type="ChEBI" id="CHEBI:456216"/>
        <dbReference type="EC" id="3.6.4.13"/>
    </reaction>
</comment>
<proteinExistence type="inferred from homology"/>
<protein>
    <recommendedName>
        <fullName evidence="5">ATP-dependent RNA helicase</fullName>
        <ecNumber evidence="5">3.6.4.13</ecNumber>
    </recommendedName>
</protein>
<keyword evidence="2 5" id="KW-0378">Hydrolase</keyword>
<reference evidence="8 9" key="1">
    <citation type="journal article" date="2023" name="Hortic Res">
        <title>The complete reference genome for grapevine (Vitis vinifera L.) genetics and breeding.</title>
        <authorList>
            <person name="Shi X."/>
            <person name="Cao S."/>
            <person name="Wang X."/>
            <person name="Huang S."/>
            <person name="Wang Y."/>
            <person name="Liu Z."/>
            <person name="Liu W."/>
            <person name="Leng X."/>
            <person name="Peng Y."/>
            <person name="Wang N."/>
            <person name="Wang Y."/>
            <person name="Ma Z."/>
            <person name="Xu X."/>
            <person name="Zhang F."/>
            <person name="Xue H."/>
            <person name="Zhong H."/>
            <person name="Wang Y."/>
            <person name="Zhang K."/>
            <person name="Velt A."/>
            <person name="Avia K."/>
            <person name="Holtgrawe D."/>
            <person name="Grimplet J."/>
            <person name="Matus J.T."/>
            <person name="Ware D."/>
            <person name="Wu X."/>
            <person name="Wang H."/>
            <person name="Liu C."/>
            <person name="Fang Y."/>
            <person name="Rustenholz C."/>
            <person name="Cheng Z."/>
            <person name="Xiao H."/>
            <person name="Zhou Y."/>
        </authorList>
    </citation>
    <scope>NUCLEOTIDE SEQUENCE [LARGE SCALE GENOMIC DNA]</scope>
    <source>
        <strain evidence="9">cv. Pinot noir / PN40024</strain>
        <tissue evidence="8">Leaf</tissue>
    </source>
</reference>
<organism evidence="8 9">
    <name type="scientific">Vitis vinifera</name>
    <name type="common">Grape</name>
    <dbReference type="NCBI Taxonomy" id="29760"/>
    <lineage>
        <taxon>Eukaryota</taxon>
        <taxon>Viridiplantae</taxon>
        <taxon>Streptophyta</taxon>
        <taxon>Embryophyta</taxon>
        <taxon>Tracheophyta</taxon>
        <taxon>Spermatophyta</taxon>
        <taxon>Magnoliopsida</taxon>
        <taxon>eudicotyledons</taxon>
        <taxon>Gunneridae</taxon>
        <taxon>Pentapetalae</taxon>
        <taxon>rosids</taxon>
        <taxon>Vitales</taxon>
        <taxon>Vitaceae</taxon>
        <taxon>Viteae</taxon>
        <taxon>Vitis</taxon>
    </lineage>
</organism>
<evidence type="ECO:0000256" key="1">
    <source>
        <dbReference type="ARBA" id="ARBA00022741"/>
    </source>
</evidence>
<evidence type="ECO:0000259" key="7">
    <source>
        <dbReference type="Pfam" id="PF00271"/>
    </source>
</evidence>
<dbReference type="PANTHER" id="PTHR24031">
    <property type="entry name" value="RNA HELICASE"/>
    <property type="match status" value="1"/>
</dbReference>
<keyword evidence="9" id="KW-1185">Reference proteome</keyword>
<comment type="function">
    <text evidence="5">RNA helicase.</text>
</comment>
<dbReference type="Pfam" id="PF00271">
    <property type="entry name" value="Helicase_C"/>
    <property type="match status" value="1"/>
</dbReference>
<dbReference type="Gene3D" id="3.40.50.300">
    <property type="entry name" value="P-loop containing nucleotide triphosphate hydrolases"/>
    <property type="match status" value="1"/>
</dbReference>
<name>A0ABY9DV59_VITVI</name>
<evidence type="ECO:0000313" key="8">
    <source>
        <dbReference type="EMBL" id="WKA11618.1"/>
    </source>
</evidence>
<dbReference type="Gene3D" id="3.30.530.20">
    <property type="match status" value="1"/>
</dbReference>
<keyword evidence="4 5" id="KW-0694">RNA-binding</keyword>
<keyword evidence="3 5" id="KW-0067">ATP-binding</keyword>
<keyword evidence="6" id="KW-0812">Transmembrane</keyword>
<comment type="domain">
    <text evidence="5">The Q motif is unique to and characteristic of the DEAD box family of RNA helicases and controls ATP binding and hydrolysis.</text>
</comment>
<dbReference type="Proteomes" id="UP001227230">
    <property type="component" value="Chromosome 18"/>
</dbReference>
<evidence type="ECO:0000256" key="6">
    <source>
        <dbReference type="SAM" id="Phobius"/>
    </source>
</evidence>
<comment type="similarity">
    <text evidence="5">Belongs to the DEAD box helicase family.</text>
</comment>